<dbReference type="GO" id="GO:0003676">
    <property type="term" value="F:nucleic acid binding"/>
    <property type="evidence" value="ECO:0007669"/>
    <property type="project" value="InterPro"/>
</dbReference>
<dbReference type="InterPro" id="IPR023412">
    <property type="entry name" value="RNaseA_domain"/>
</dbReference>
<dbReference type="SMART" id="SM00092">
    <property type="entry name" value="RNAse_Pc"/>
    <property type="match status" value="1"/>
</dbReference>
<evidence type="ECO:0000313" key="5">
    <source>
        <dbReference type="RefSeq" id="XP_006835537.1"/>
    </source>
</evidence>
<name>A0A9B0WHX9_CHRAS</name>
<keyword evidence="4" id="KW-1185">Reference proteome</keyword>
<evidence type="ECO:0000313" key="4">
    <source>
        <dbReference type="Proteomes" id="UP000504623"/>
    </source>
</evidence>
<feature type="domain" description="Ribonuclease A-domain" evidence="3">
    <location>
        <begin position="23"/>
        <end position="150"/>
    </location>
</feature>
<dbReference type="GeneID" id="102833340"/>
<accession>A0A9B0WHX9</accession>
<dbReference type="Proteomes" id="UP000504623">
    <property type="component" value="Unplaced"/>
</dbReference>
<organism evidence="4 5">
    <name type="scientific">Chrysochloris asiatica</name>
    <name type="common">Cape golden mole</name>
    <dbReference type="NCBI Taxonomy" id="185453"/>
    <lineage>
        <taxon>Eukaryota</taxon>
        <taxon>Metazoa</taxon>
        <taxon>Chordata</taxon>
        <taxon>Craniata</taxon>
        <taxon>Vertebrata</taxon>
        <taxon>Euteleostomi</taxon>
        <taxon>Mammalia</taxon>
        <taxon>Eutheria</taxon>
        <taxon>Afrotheria</taxon>
        <taxon>Chrysochloridae</taxon>
        <taxon>Chrysochlorinae</taxon>
        <taxon>Chrysochloris</taxon>
    </lineage>
</organism>
<dbReference type="CTD" id="440163"/>
<evidence type="ECO:0000259" key="3">
    <source>
        <dbReference type="SMART" id="SM00092"/>
    </source>
</evidence>
<dbReference type="PANTHER" id="PTHR11437:SF11">
    <property type="entry name" value="INACTIVE RIBONUCLEASE-LIKE PROTEIN 13-RELATED"/>
    <property type="match status" value="1"/>
</dbReference>
<proteinExistence type="inferred from homology"/>
<reference evidence="5" key="1">
    <citation type="submission" date="2025-08" db="UniProtKB">
        <authorList>
            <consortium name="RefSeq"/>
        </authorList>
    </citation>
    <scope>IDENTIFICATION</scope>
    <source>
        <tissue evidence="5">Spleen</tissue>
    </source>
</reference>
<feature type="signal peptide" evidence="2">
    <location>
        <begin position="1"/>
        <end position="21"/>
    </location>
</feature>
<evidence type="ECO:0000256" key="1">
    <source>
        <dbReference type="ARBA" id="ARBA00005600"/>
    </source>
</evidence>
<evidence type="ECO:0000256" key="2">
    <source>
        <dbReference type="SAM" id="SignalP"/>
    </source>
</evidence>
<sequence length="152" mass="17911">MTPVVGWLFLQLVLRPTLVLGINIQRAIKNFEHLFIDFPRVEYEDSFQGYCNGIMAYVRGAMQKWNCPKIHYMVHVPIQSIRKYCMHSENFCVSYNQYCTITKDSFPLTICQWIQSYPPTSCRYNTTLTNSRLYLLCSRRYNAEPLDVIGIF</sequence>
<dbReference type="SUPFAM" id="SSF54076">
    <property type="entry name" value="RNase A-like"/>
    <property type="match status" value="1"/>
</dbReference>
<dbReference type="Pfam" id="PF00074">
    <property type="entry name" value="RnaseA"/>
    <property type="match status" value="1"/>
</dbReference>
<dbReference type="InterPro" id="IPR036816">
    <property type="entry name" value="RNaseA-like_dom_sf"/>
</dbReference>
<protein>
    <submittedName>
        <fullName evidence="5">Probable inactive ribonuclease-like protein 13</fullName>
    </submittedName>
</protein>
<dbReference type="GO" id="GO:0050830">
    <property type="term" value="P:defense response to Gram-positive bacterium"/>
    <property type="evidence" value="ECO:0007669"/>
    <property type="project" value="TreeGrafter"/>
</dbReference>
<dbReference type="Gene3D" id="3.10.130.10">
    <property type="entry name" value="Ribonuclease A-like domain"/>
    <property type="match status" value="1"/>
</dbReference>
<keyword evidence="2" id="KW-0732">Signal</keyword>
<dbReference type="OrthoDB" id="9445850at2759"/>
<dbReference type="InterPro" id="IPR001427">
    <property type="entry name" value="RNaseA"/>
</dbReference>
<comment type="similarity">
    <text evidence="1">Belongs to the pancreatic ribonuclease family.</text>
</comment>
<gene>
    <name evidence="5" type="primary">RNASE13</name>
</gene>
<feature type="chain" id="PRO_5039631226" evidence="2">
    <location>
        <begin position="22"/>
        <end position="152"/>
    </location>
</feature>
<dbReference type="PANTHER" id="PTHR11437">
    <property type="entry name" value="RIBONUCLEASE"/>
    <property type="match status" value="1"/>
</dbReference>
<dbReference type="RefSeq" id="XP_006835537.1">
    <property type="nucleotide sequence ID" value="XM_006835474.1"/>
</dbReference>
<dbReference type="AlphaFoldDB" id="A0A9B0WHX9"/>